<dbReference type="InterPro" id="IPR036322">
    <property type="entry name" value="WD40_repeat_dom_sf"/>
</dbReference>
<keyword evidence="11 13" id="KW-0539">Nucleus</keyword>
<dbReference type="GO" id="GO:0006338">
    <property type="term" value="P:chromatin remodeling"/>
    <property type="evidence" value="ECO:0000318"/>
    <property type="project" value="GO_Central"/>
</dbReference>
<keyword evidence="7 13" id="KW-0156">Chromatin regulator</keyword>
<keyword evidence="10 13" id="KW-0804">Transcription</keyword>
<dbReference type="Gramene" id="Pp3c16_16320V3.2">
    <property type="protein sequence ID" value="Pp3c16_16320V3.2"/>
    <property type="gene ID" value="Pp3c16_16320"/>
</dbReference>
<evidence type="ECO:0000313" key="18">
    <source>
        <dbReference type="EnsemblPlants" id="Pp3c16_16320V3.1"/>
    </source>
</evidence>
<dbReference type="SUPFAM" id="SSF101898">
    <property type="entry name" value="NHL repeat"/>
    <property type="match status" value="1"/>
</dbReference>
<evidence type="ECO:0000259" key="15">
    <source>
        <dbReference type="Pfam" id="PF07569"/>
    </source>
</evidence>
<dbReference type="GO" id="GO:0000417">
    <property type="term" value="C:HIR complex"/>
    <property type="evidence" value="ECO:0000318"/>
    <property type="project" value="GO_Central"/>
</dbReference>
<dbReference type="GO" id="GO:0006355">
    <property type="term" value="P:regulation of DNA-templated transcription"/>
    <property type="evidence" value="ECO:0007669"/>
    <property type="project" value="InterPro"/>
</dbReference>
<dbReference type="FunFam" id="2.130.10.10:FF:000827">
    <property type="entry name" value="Protein HIRA"/>
    <property type="match status" value="1"/>
</dbReference>
<accession>A0A2K1J8U7</accession>
<evidence type="ECO:0000313" key="17">
    <source>
        <dbReference type="EMBL" id="PNR37952.1"/>
    </source>
</evidence>
<dbReference type="EnsemblPlants" id="Pp3c16_16320V3.3">
    <property type="protein sequence ID" value="Pp3c16_16320V3.3"/>
    <property type="gene ID" value="Pp3c16_16320"/>
</dbReference>
<dbReference type="OMA" id="RGSWDGD"/>
<dbReference type="EMBL" id="ABEU02000016">
    <property type="protein sequence ID" value="PNR37952.1"/>
    <property type="molecule type" value="Genomic_DNA"/>
</dbReference>
<proteinExistence type="inferred from homology"/>
<evidence type="ECO:0000256" key="8">
    <source>
        <dbReference type="ARBA" id="ARBA00023015"/>
    </source>
</evidence>
<protein>
    <recommendedName>
        <fullName evidence="3 13">Protein HIRA</fullName>
    </recommendedName>
</protein>
<dbReference type="GO" id="GO:0000785">
    <property type="term" value="C:chromatin"/>
    <property type="evidence" value="ECO:0000318"/>
    <property type="project" value="GO_Central"/>
</dbReference>
<evidence type="ECO:0000256" key="1">
    <source>
        <dbReference type="ARBA" id="ARBA00004123"/>
    </source>
</evidence>
<organism evidence="17">
    <name type="scientific">Physcomitrium patens</name>
    <name type="common">Spreading-leaved earth moss</name>
    <name type="synonym">Physcomitrella patens</name>
    <dbReference type="NCBI Taxonomy" id="3218"/>
    <lineage>
        <taxon>Eukaryota</taxon>
        <taxon>Viridiplantae</taxon>
        <taxon>Streptophyta</taxon>
        <taxon>Embryophyta</taxon>
        <taxon>Bryophyta</taxon>
        <taxon>Bryophytina</taxon>
        <taxon>Bryopsida</taxon>
        <taxon>Funariidae</taxon>
        <taxon>Funariales</taxon>
        <taxon>Funariaceae</taxon>
        <taxon>Physcomitrium</taxon>
    </lineage>
</organism>
<dbReference type="FunCoup" id="A0A2K1J8U7">
    <property type="interactions" value="3796"/>
</dbReference>
<evidence type="ECO:0000256" key="13">
    <source>
        <dbReference type="RuleBase" id="RU364014"/>
    </source>
</evidence>
<dbReference type="PaxDb" id="3218-PP1S197_90V6.1"/>
<reference evidence="17 19" key="2">
    <citation type="journal article" date="2018" name="Plant J.">
        <title>The Physcomitrella patens chromosome-scale assembly reveals moss genome structure and evolution.</title>
        <authorList>
            <person name="Lang D."/>
            <person name="Ullrich K.K."/>
            <person name="Murat F."/>
            <person name="Fuchs J."/>
            <person name="Jenkins J."/>
            <person name="Haas F.B."/>
            <person name="Piednoel M."/>
            <person name="Gundlach H."/>
            <person name="Van Bel M."/>
            <person name="Meyberg R."/>
            <person name="Vives C."/>
            <person name="Morata J."/>
            <person name="Symeonidi A."/>
            <person name="Hiss M."/>
            <person name="Muchero W."/>
            <person name="Kamisugi Y."/>
            <person name="Saleh O."/>
            <person name="Blanc G."/>
            <person name="Decker E.L."/>
            <person name="van Gessel N."/>
            <person name="Grimwood J."/>
            <person name="Hayes R.D."/>
            <person name="Graham S.W."/>
            <person name="Gunter L.E."/>
            <person name="McDaniel S.F."/>
            <person name="Hoernstein S.N.W."/>
            <person name="Larsson A."/>
            <person name="Li F.W."/>
            <person name="Perroud P.F."/>
            <person name="Phillips J."/>
            <person name="Ranjan P."/>
            <person name="Rokshar D.S."/>
            <person name="Rothfels C.J."/>
            <person name="Schneider L."/>
            <person name="Shu S."/>
            <person name="Stevenson D.W."/>
            <person name="Thummler F."/>
            <person name="Tillich M."/>
            <person name="Villarreal Aguilar J.C."/>
            <person name="Widiez T."/>
            <person name="Wong G.K."/>
            <person name="Wymore A."/>
            <person name="Zhang Y."/>
            <person name="Zimmer A.D."/>
            <person name="Quatrano R.S."/>
            <person name="Mayer K.F.X."/>
            <person name="Goodstein D."/>
            <person name="Casacuberta J.M."/>
            <person name="Vandepoele K."/>
            <person name="Reski R."/>
            <person name="Cuming A.C."/>
            <person name="Tuskan G.A."/>
            <person name="Maumus F."/>
            <person name="Salse J."/>
            <person name="Schmutz J."/>
            <person name="Rensing S.A."/>
        </authorList>
    </citation>
    <scope>NUCLEOTIDE SEQUENCE [LARGE SCALE GENOMIC DNA]</scope>
    <source>
        <strain evidence="18 19">cv. Gransden 2004</strain>
    </source>
</reference>
<feature type="repeat" description="WD" evidence="12">
    <location>
        <begin position="16"/>
        <end position="50"/>
    </location>
</feature>
<evidence type="ECO:0000259" key="16">
    <source>
        <dbReference type="Pfam" id="PF24105"/>
    </source>
</evidence>
<evidence type="ECO:0000256" key="4">
    <source>
        <dbReference type="ARBA" id="ARBA00022491"/>
    </source>
</evidence>
<feature type="domain" description="CAF1B/HIR1 beta-propeller" evidence="16">
    <location>
        <begin position="15"/>
        <end position="375"/>
    </location>
</feature>
<dbReference type="RefSeq" id="XP_024398568.1">
    <property type="nucleotide sequence ID" value="XM_024542800.2"/>
</dbReference>
<reference evidence="18" key="3">
    <citation type="submission" date="2020-12" db="UniProtKB">
        <authorList>
            <consortium name="EnsemblPlants"/>
        </authorList>
    </citation>
    <scope>IDENTIFICATION</scope>
</reference>
<dbReference type="SMART" id="SM00320">
    <property type="entry name" value="WD40"/>
    <property type="match status" value="7"/>
</dbReference>
<dbReference type="EnsemblPlants" id="Pp3c16_16320V3.1">
    <property type="protein sequence ID" value="Pp3c16_16320V3.1"/>
    <property type="gene ID" value="Pp3c16_16320"/>
</dbReference>
<feature type="repeat" description="WD" evidence="12">
    <location>
        <begin position="161"/>
        <end position="202"/>
    </location>
</feature>
<evidence type="ECO:0000256" key="3">
    <source>
        <dbReference type="ARBA" id="ARBA00021597"/>
    </source>
</evidence>
<evidence type="ECO:0000256" key="6">
    <source>
        <dbReference type="ARBA" id="ARBA00022737"/>
    </source>
</evidence>
<dbReference type="Proteomes" id="UP000006727">
    <property type="component" value="Chromosome 16"/>
</dbReference>
<dbReference type="PANTHER" id="PTHR13831:SF0">
    <property type="entry name" value="PROTEIN HIRA"/>
    <property type="match status" value="1"/>
</dbReference>
<evidence type="ECO:0000313" key="19">
    <source>
        <dbReference type="Proteomes" id="UP000006727"/>
    </source>
</evidence>
<dbReference type="OrthoDB" id="1741719at2759"/>
<dbReference type="Pfam" id="PF07569">
    <property type="entry name" value="Hira"/>
    <property type="match status" value="1"/>
</dbReference>
<evidence type="ECO:0000256" key="9">
    <source>
        <dbReference type="ARBA" id="ARBA00023054"/>
    </source>
</evidence>
<dbReference type="EnsemblPlants" id="Pp3c16_16320V3.2">
    <property type="protein sequence ID" value="Pp3c16_16320V3.2"/>
    <property type="gene ID" value="Pp3c16_16320"/>
</dbReference>
<keyword evidence="4 13" id="KW-0678">Repressor</keyword>
<evidence type="ECO:0000256" key="14">
    <source>
        <dbReference type="SAM" id="MobiDB-lite"/>
    </source>
</evidence>
<gene>
    <name evidence="18" type="primary">LOC112293423</name>
    <name evidence="17" type="ORF">PHYPA_021062</name>
</gene>
<feature type="region of interest" description="Disordered" evidence="14">
    <location>
        <begin position="484"/>
        <end position="506"/>
    </location>
</feature>
<dbReference type="PROSITE" id="PS50082">
    <property type="entry name" value="WD_REPEATS_2"/>
    <property type="match status" value="3"/>
</dbReference>
<evidence type="ECO:0000256" key="7">
    <source>
        <dbReference type="ARBA" id="ARBA00022853"/>
    </source>
</evidence>
<dbReference type="Gramene" id="Pp3c16_16320V3.1">
    <property type="protein sequence ID" value="Pp3c16_16320V3.1"/>
    <property type="gene ID" value="Pp3c16_16320"/>
</dbReference>
<reference evidence="17 19" key="1">
    <citation type="journal article" date="2008" name="Science">
        <title>The Physcomitrella genome reveals evolutionary insights into the conquest of land by plants.</title>
        <authorList>
            <person name="Rensing S."/>
            <person name="Lang D."/>
            <person name="Zimmer A."/>
            <person name="Terry A."/>
            <person name="Salamov A."/>
            <person name="Shapiro H."/>
            <person name="Nishiyama T."/>
            <person name="Perroud P.-F."/>
            <person name="Lindquist E."/>
            <person name="Kamisugi Y."/>
            <person name="Tanahashi T."/>
            <person name="Sakakibara K."/>
            <person name="Fujita T."/>
            <person name="Oishi K."/>
            <person name="Shin-I T."/>
            <person name="Kuroki Y."/>
            <person name="Toyoda A."/>
            <person name="Suzuki Y."/>
            <person name="Hashimoto A."/>
            <person name="Yamaguchi K."/>
            <person name="Sugano A."/>
            <person name="Kohara Y."/>
            <person name="Fujiyama A."/>
            <person name="Anterola A."/>
            <person name="Aoki S."/>
            <person name="Ashton N."/>
            <person name="Barbazuk W.B."/>
            <person name="Barker E."/>
            <person name="Bennetzen J."/>
            <person name="Bezanilla M."/>
            <person name="Blankenship R."/>
            <person name="Cho S.H."/>
            <person name="Dutcher S."/>
            <person name="Estelle M."/>
            <person name="Fawcett J.A."/>
            <person name="Gundlach H."/>
            <person name="Hanada K."/>
            <person name="Heyl A."/>
            <person name="Hicks K.A."/>
            <person name="Hugh J."/>
            <person name="Lohr M."/>
            <person name="Mayer K."/>
            <person name="Melkozernov A."/>
            <person name="Murata T."/>
            <person name="Nelson D."/>
            <person name="Pils B."/>
            <person name="Prigge M."/>
            <person name="Reiss B."/>
            <person name="Renner T."/>
            <person name="Rombauts S."/>
            <person name="Rushton P."/>
            <person name="Sanderfoot A."/>
            <person name="Schween G."/>
            <person name="Shiu S.-H."/>
            <person name="Stueber K."/>
            <person name="Theodoulou F.L."/>
            <person name="Tu H."/>
            <person name="Van de Peer Y."/>
            <person name="Verrier P.J."/>
            <person name="Waters E."/>
            <person name="Wood A."/>
            <person name="Yang L."/>
            <person name="Cove D."/>
            <person name="Cuming A."/>
            <person name="Hasebe M."/>
            <person name="Lucas S."/>
            <person name="Mishler D.B."/>
            <person name="Reski R."/>
            <person name="Grigoriev I."/>
            <person name="Quatrano R.S."/>
            <person name="Boore J.L."/>
        </authorList>
    </citation>
    <scope>NUCLEOTIDE SEQUENCE [LARGE SCALE GENOMIC DNA]</scope>
    <source>
        <strain evidence="18 19">cv. Gransden 2004</strain>
    </source>
</reference>
<dbReference type="InterPro" id="IPR055410">
    <property type="entry name" value="Beta-prop_CAF1B_HIR1"/>
</dbReference>
<dbReference type="SUPFAM" id="SSF50978">
    <property type="entry name" value="WD40 repeat-like"/>
    <property type="match status" value="1"/>
</dbReference>
<dbReference type="PANTHER" id="PTHR13831">
    <property type="entry name" value="MEMBER OF THE HIR1 FAMILY OF WD-REPEAT PROTEINS"/>
    <property type="match status" value="1"/>
</dbReference>
<name>A0A2K1J8U7_PHYPA</name>
<keyword evidence="6 13" id="KW-0677">Repeat</keyword>
<evidence type="ECO:0000256" key="2">
    <source>
        <dbReference type="ARBA" id="ARBA00007306"/>
    </source>
</evidence>
<keyword evidence="8 13" id="KW-0805">Transcription regulation</keyword>
<keyword evidence="5 12" id="KW-0853">WD repeat</keyword>
<feature type="domain" description="Protein HIRA-like C-terminal" evidence="15">
    <location>
        <begin position="738"/>
        <end position="939"/>
    </location>
</feature>
<dbReference type="Gene3D" id="2.130.10.10">
    <property type="entry name" value="YVTN repeat-like/Quinoprotein amine dehydrogenase"/>
    <property type="match status" value="3"/>
</dbReference>
<keyword evidence="9" id="KW-0175">Coiled coil</keyword>
<dbReference type="GO" id="GO:0006351">
    <property type="term" value="P:DNA-templated transcription"/>
    <property type="evidence" value="ECO:0007669"/>
    <property type="project" value="InterPro"/>
</dbReference>
<comment type="function">
    <text evidence="13">Required for replication-independent chromatin assembly and for the periodic repression of histone gene transcription during the cell cycle.</text>
</comment>
<evidence type="ECO:0000256" key="12">
    <source>
        <dbReference type="PROSITE-ProRule" id="PRU00221"/>
    </source>
</evidence>
<dbReference type="GO" id="GO:0005634">
    <property type="term" value="C:nucleus"/>
    <property type="evidence" value="ECO:0007669"/>
    <property type="project" value="UniProtKB-SubCell"/>
</dbReference>
<dbReference type="InterPro" id="IPR011494">
    <property type="entry name" value="HIRA-like_C"/>
</dbReference>
<dbReference type="InterPro" id="IPR015943">
    <property type="entry name" value="WD40/YVTN_repeat-like_dom_sf"/>
</dbReference>
<evidence type="ECO:0000256" key="5">
    <source>
        <dbReference type="ARBA" id="ARBA00022574"/>
    </source>
</evidence>
<evidence type="ECO:0000256" key="10">
    <source>
        <dbReference type="ARBA" id="ARBA00023163"/>
    </source>
</evidence>
<feature type="region of interest" description="Disordered" evidence="14">
    <location>
        <begin position="442"/>
        <end position="466"/>
    </location>
</feature>
<dbReference type="PROSITE" id="PS50294">
    <property type="entry name" value="WD_REPEATS_REGION"/>
    <property type="match status" value="2"/>
</dbReference>
<dbReference type="AlphaFoldDB" id="A0A2K1J8U7"/>
<dbReference type="STRING" id="3218.A0A2K1J8U7"/>
<dbReference type="Gramene" id="Pp3c16_16320V3.5">
    <property type="protein sequence ID" value="Pp3c16_16320V3.5"/>
    <property type="gene ID" value="Pp3c16_16320"/>
</dbReference>
<evidence type="ECO:0000256" key="11">
    <source>
        <dbReference type="ARBA" id="ARBA00023242"/>
    </source>
</evidence>
<dbReference type="GeneID" id="112293423"/>
<dbReference type="EnsemblPlants" id="Pp3c16_16320V3.5">
    <property type="protein sequence ID" value="Pp3c16_16320V3.5"/>
    <property type="gene ID" value="Pp3c16_16320"/>
</dbReference>
<dbReference type="KEGG" id="ppp:112293423"/>
<dbReference type="Gramene" id="Pp3c16_16320V3.3">
    <property type="protein sequence ID" value="Pp3c16_16320V3.3"/>
    <property type="gene ID" value="Pp3c16_16320"/>
</dbReference>
<dbReference type="Pfam" id="PF24105">
    <property type="entry name" value="Beta-prop_CAF1B_HIR1"/>
    <property type="match status" value="1"/>
</dbReference>
<dbReference type="InterPro" id="IPR031120">
    <property type="entry name" value="HIR1-like"/>
</dbReference>
<comment type="similarity">
    <text evidence="2 13">Belongs to the WD repeat HIR1 family.</text>
</comment>
<dbReference type="InterPro" id="IPR001680">
    <property type="entry name" value="WD40_rpt"/>
</dbReference>
<dbReference type="CDD" id="cd00200">
    <property type="entry name" value="WD40"/>
    <property type="match status" value="1"/>
</dbReference>
<comment type="subcellular location">
    <subcellularLocation>
        <location evidence="1 13">Nucleus</location>
    </subcellularLocation>
</comment>
<feature type="repeat" description="WD" evidence="12">
    <location>
        <begin position="119"/>
        <end position="160"/>
    </location>
</feature>
<sequence length="1007" mass="108685">MIVEKPTWLRHAGLQIFSVDTQPNGLRFATAGGDHKVRIWNMRPLAEKETDSDTKLLATLRDHFGSVNCVRWAKCGQKIASGSDDQVVLIHEKRPGSGTTEFGSGEPPDVENWKVLLTLRGHSADVVDLGWSPDDTQLASCSLDNTIRVWQASTGAVLAVLTGHQSLVKGLTWDPIGSFLATQSDDKSVIIWRTSNWSMVKKVEGPWEKTVGSTFFRRLGWSPCGHFIATTHGFQNPSHTAPVLERGEWMASFDFVGHNAPVVAVRFNHSMFRKVKKTSVDGTVDGVGNGAASWGGANGTSSKTKELAPYNVIAIGSQDCCISVWTTGSPRPVFIGKHFFQQSVVDLSWSPDGYTLFCCSLDGSVASFQFERKELGEKISDAEMEEFKKSRYGDLRVRQATVAESPAQLMLEAAAAKQWGSGNAPNRDNTDSTKAVPKVANGTVDAEMPKKVPTKPPPAPSTEAHTKVLTKPLPAPVLGIDGRNGSLVPSVSPPVAPSSVKQTEYRRADGRRRIIPEPLGPPRGEDGFGNGALHSSVKYDSFTTTADVRKEDLGGIANIAPETASKRRLPEDYIKPDVPPAKRSNGIALDEALAPAARSSSAAVVAIGLGSERPSNIAGGSQLDMVVPVERMTTPEGVLSIRIRMPEGVSGEDSKVQAPICLEARPAECTNNLGSALGSAAPTSIRESSAKAKIICSQDGEVRWCDYLVSMPTALSGNSNFWAVACGDGSLQIYTMAGRRAQPSIMLGSAAAFMDCDENWKLMVVTRNGLLHLWDLQESKRLLHESLGPLLNSTSANSTLASNGTMKLVSARLSKAGAPLIVLVNRHAFIFNIGMCCWLRVADDSFPASNFVSTWPDADNGELANLQAGVARAAGPSFLWNRMSLSEEKWQTRVHLEVQMSSALALKSASEYSRCLVAYVRCLTKESDEARLRELCEELLGPVGPVGKLQSWKPDILGLSKRELLKEFVLPAMAANRAIQRLLNEFIDLVTECEAAEKASQSGGSIL</sequence>
<keyword evidence="19" id="KW-1185">Reference proteome</keyword>